<sequence length="152" mass="17736">MIFQKTLRNEKDTDQFGMELALNLSKLSLNEIEIHLSGDLGAGKTHLARSIISNAGWQGVVKSPTYTLCEEYELDEFLFLHIDLYRTLEIEDIDIFNIDRKTHKKKIIIIEWPENLLKKRSYDIKIKFNHLSSGREIEIESNIEQMEKLIDG</sequence>
<dbReference type="HOGENOM" id="CLU_087829_2_2_6"/>
<evidence type="ECO:0000256" key="5">
    <source>
        <dbReference type="ARBA" id="ARBA00022694"/>
    </source>
</evidence>
<evidence type="ECO:0000256" key="1">
    <source>
        <dbReference type="ARBA" id="ARBA00004496"/>
    </source>
</evidence>
<proteinExistence type="inferred from homology"/>
<dbReference type="GO" id="GO:0002949">
    <property type="term" value="P:tRNA threonylcarbamoyladenosine modification"/>
    <property type="evidence" value="ECO:0007669"/>
    <property type="project" value="InterPro"/>
</dbReference>
<organism evidence="11 12">
    <name type="scientific">SAR86 cluster bacterium SAR86B</name>
    <dbReference type="NCBI Taxonomy" id="1123867"/>
    <lineage>
        <taxon>Bacteria</taxon>
        <taxon>Pseudomonadati</taxon>
        <taxon>Pseudomonadota</taxon>
        <taxon>Gammaproteobacteria</taxon>
        <taxon>SAR86 cluster</taxon>
    </lineage>
</organism>
<evidence type="ECO:0000313" key="11">
    <source>
        <dbReference type="EMBL" id="EJP73691.1"/>
    </source>
</evidence>
<comment type="subcellular location">
    <subcellularLocation>
        <location evidence="1">Cytoplasm</location>
    </subcellularLocation>
</comment>
<protein>
    <recommendedName>
        <fullName evidence="3">tRNA threonylcarbamoyladenosine biosynthesis protein TsaE</fullName>
    </recommendedName>
    <alternativeName>
        <fullName evidence="10">t(6)A37 threonylcarbamoyladenosine biosynthesis protein TsaE</fullName>
    </alternativeName>
</protein>
<evidence type="ECO:0000256" key="8">
    <source>
        <dbReference type="ARBA" id="ARBA00022840"/>
    </source>
</evidence>
<name>J5KPZ6_9GAMM</name>
<keyword evidence="8 11" id="KW-0067">ATP-binding</keyword>
<gene>
    <name evidence="11" type="ORF">NT02SARS_0057</name>
</gene>
<evidence type="ECO:0000313" key="12">
    <source>
        <dbReference type="Proteomes" id="UP000010116"/>
    </source>
</evidence>
<reference evidence="11 12" key="1">
    <citation type="journal article" date="2012" name="ISME J.">
        <title>Genomic insights to SAR86, an abundant and uncultivated marine bacterial lineage.</title>
        <authorList>
            <person name="Dupont C.L."/>
            <person name="Rusch D.B."/>
            <person name="Yooseph S."/>
            <person name="Lombardo M.J."/>
            <person name="Richter R.A."/>
            <person name="Valas R."/>
            <person name="Novotny M."/>
            <person name="Yee-Greenbaum J."/>
            <person name="Selengut J.D."/>
            <person name="Haft D.H."/>
            <person name="Halpern A.L."/>
            <person name="Lasken R.S."/>
            <person name="Nealson K."/>
            <person name="Friedman R."/>
            <person name="Venter J.C."/>
        </authorList>
    </citation>
    <scope>NUCLEOTIDE SEQUENCE [LARGE SCALE GENOMIC DNA]</scope>
</reference>
<evidence type="ECO:0000256" key="10">
    <source>
        <dbReference type="ARBA" id="ARBA00032441"/>
    </source>
</evidence>
<dbReference type="Proteomes" id="UP000010116">
    <property type="component" value="Unassembled WGS sequence"/>
</dbReference>
<comment type="similarity">
    <text evidence="2">Belongs to the TsaE family.</text>
</comment>
<evidence type="ECO:0000256" key="9">
    <source>
        <dbReference type="ARBA" id="ARBA00022842"/>
    </source>
</evidence>
<dbReference type="InterPro" id="IPR027417">
    <property type="entry name" value="P-loop_NTPase"/>
</dbReference>
<dbReference type="Gene3D" id="3.40.50.300">
    <property type="entry name" value="P-loop containing nucleotide triphosphate hydrolases"/>
    <property type="match status" value="1"/>
</dbReference>
<keyword evidence="4" id="KW-0963">Cytoplasm</keyword>
<evidence type="ECO:0000256" key="3">
    <source>
        <dbReference type="ARBA" id="ARBA00019010"/>
    </source>
</evidence>
<keyword evidence="5" id="KW-0819">tRNA processing</keyword>
<evidence type="ECO:0000256" key="2">
    <source>
        <dbReference type="ARBA" id="ARBA00007599"/>
    </source>
</evidence>
<dbReference type="PANTHER" id="PTHR33540">
    <property type="entry name" value="TRNA THREONYLCARBAMOYLADENOSINE BIOSYNTHESIS PROTEIN TSAE"/>
    <property type="match status" value="1"/>
</dbReference>
<dbReference type="EMBL" id="JH611165">
    <property type="protein sequence ID" value="EJP73691.1"/>
    <property type="molecule type" value="Genomic_DNA"/>
</dbReference>
<dbReference type="GO" id="GO:0005737">
    <property type="term" value="C:cytoplasm"/>
    <property type="evidence" value="ECO:0007669"/>
    <property type="project" value="UniProtKB-SubCell"/>
</dbReference>
<dbReference type="AlphaFoldDB" id="J5KPZ6"/>
<dbReference type="NCBIfam" id="TIGR00150">
    <property type="entry name" value="T6A_YjeE"/>
    <property type="match status" value="1"/>
</dbReference>
<dbReference type="SUPFAM" id="SSF52540">
    <property type="entry name" value="P-loop containing nucleoside triphosphate hydrolases"/>
    <property type="match status" value="1"/>
</dbReference>
<evidence type="ECO:0000256" key="4">
    <source>
        <dbReference type="ARBA" id="ARBA00022490"/>
    </source>
</evidence>
<dbReference type="GO" id="GO:0046872">
    <property type="term" value="F:metal ion binding"/>
    <property type="evidence" value="ECO:0007669"/>
    <property type="project" value="UniProtKB-KW"/>
</dbReference>
<dbReference type="Pfam" id="PF02367">
    <property type="entry name" value="TsaE"/>
    <property type="match status" value="1"/>
</dbReference>
<dbReference type="PANTHER" id="PTHR33540:SF2">
    <property type="entry name" value="TRNA THREONYLCARBAMOYLADENOSINE BIOSYNTHESIS PROTEIN TSAE"/>
    <property type="match status" value="1"/>
</dbReference>
<evidence type="ECO:0000256" key="6">
    <source>
        <dbReference type="ARBA" id="ARBA00022723"/>
    </source>
</evidence>
<evidence type="ECO:0000256" key="7">
    <source>
        <dbReference type="ARBA" id="ARBA00022741"/>
    </source>
</evidence>
<accession>J5KPZ6</accession>
<keyword evidence="6" id="KW-0479">Metal-binding</keyword>
<keyword evidence="9" id="KW-0460">Magnesium</keyword>
<keyword evidence="7" id="KW-0547">Nucleotide-binding</keyword>
<dbReference type="GO" id="GO:0005524">
    <property type="term" value="F:ATP binding"/>
    <property type="evidence" value="ECO:0007669"/>
    <property type="project" value="UniProtKB-KW"/>
</dbReference>
<dbReference type="InterPro" id="IPR003442">
    <property type="entry name" value="T6A_TsaE"/>
</dbReference>